<organism evidence="2 3">
    <name type="scientific">Vulgatibacter incomptus</name>
    <dbReference type="NCBI Taxonomy" id="1391653"/>
    <lineage>
        <taxon>Bacteria</taxon>
        <taxon>Pseudomonadati</taxon>
        <taxon>Myxococcota</taxon>
        <taxon>Myxococcia</taxon>
        <taxon>Myxococcales</taxon>
        <taxon>Cystobacterineae</taxon>
        <taxon>Vulgatibacteraceae</taxon>
        <taxon>Vulgatibacter</taxon>
    </lineage>
</organism>
<proteinExistence type="predicted"/>
<dbReference type="AlphaFoldDB" id="A0A0K1PFM8"/>
<gene>
    <name evidence="2" type="ORF">AKJ08_2712</name>
</gene>
<sequence>MGRGAAAHSEKLERAAALADRLSTLLDERVRLTITDNTSTMISFRRSRSLVAIRVHQMFLDAPANVVQALADYASRRPSHAGQVIDDFVKRNESRVRRARVRRQAQGLDPFGRVHDLKEMFDKLNARYFAGRVDARIGWGREAPDRRRRSIKMGTYFHESRVIRIHPALDREEVPAYFVRFVIFHEMLHQAVPPQLIGGRRVAHSPEFRACESAYPDFERALAWERENLGLLLGRHGRRQRTFDPDDLLA</sequence>
<accession>A0A0K1PFM8</accession>
<dbReference type="STRING" id="1391653.AKJ08_2712"/>
<evidence type="ECO:0000313" key="2">
    <source>
        <dbReference type="EMBL" id="AKU92325.1"/>
    </source>
</evidence>
<dbReference type="Pfam" id="PF10263">
    <property type="entry name" value="SprT-like"/>
    <property type="match status" value="1"/>
</dbReference>
<name>A0A0K1PFM8_9BACT</name>
<evidence type="ECO:0000259" key="1">
    <source>
        <dbReference type="Pfam" id="PF10263"/>
    </source>
</evidence>
<protein>
    <recommendedName>
        <fullName evidence="1">SprT-like domain-containing protein</fullName>
    </recommendedName>
</protein>
<dbReference type="InterPro" id="IPR006640">
    <property type="entry name" value="SprT-like_domain"/>
</dbReference>
<dbReference type="GO" id="GO:0006950">
    <property type="term" value="P:response to stress"/>
    <property type="evidence" value="ECO:0007669"/>
    <property type="project" value="UniProtKB-ARBA"/>
</dbReference>
<dbReference type="PATRIC" id="fig|1391653.3.peg.2815"/>
<dbReference type="KEGG" id="vin:AKJ08_2712"/>
<dbReference type="Proteomes" id="UP000055590">
    <property type="component" value="Chromosome"/>
</dbReference>
<reference evidence="2 3" key="1">
    <citation type="submission" date="2015-08" db="EMBL/GenBank/DDBJ databases">
        <authorList>
            <person name="Babu N.S."/>
            <person name="Beckwith C.J."/>
            <person name="Beseler K.G."/>
            <person name="Brison A."/>
            <person name="Carone J.V."/>
            <person name="Caskin T.P."/>
            <person name="Diamond M."/>
            <person name="Durham M.E."/>
            <person name="Foxe J.M."/>
            <person name="Go M."/>
            <person name="Henderson B.A."/>
            <person name="Jones I.B."/>
            <person name="McGettigan J.A."/>
            <person name="Micheletti S.J."/>
            <person name="Nasrallah M.E."/>
            <person name="Ortiz D."/>
            <person name="Piller C.R."/>
            <person name="Privatt S.R."/>
            <person name="Schneider S.L."/>
            <person name="Sharp S."/>
            <person name="Smith T.C."/>
            <person name="Stanton J.D."/>
            <person name="Ullery H.E."/>
            <person name="Wilson R.J."/>
            <person name="Serrano M.G."/>
            <person name="Buck G."/>
            <person name="Lee V."/>
            <person name="Wang Y."/>
            <person name="Carvalho R."/>
            <person name="Voegtly L."/>
            <person name="Shi R."/>
            <person name="Duckworth R."/>
            <person name="Johnson A."/>
            <person name="Loviza R."/>
            <person name="Walstead R."/>
            <person name="Shah Z."/>
            <person name="Kiflezghi M."/>
            <person name="Wade K."/>
            <person name="Ball S.L."/>
            <person name="Bradley K.W."/>
            <person name="Asai D.J."/>
            <person name="Bowman C.A."/>
            <person name="Russell D.A."/>
            <person name="Pope W.H."/>
            <person name="Jacobs-Sera D."/>
            <person name="Hendrix R.W."/>
            <person name="Hatfull G.F."/>
        </authorList>
    </citation>
    <scope>NUCLEOTIDE SEQUENCE [LARGE SCALE GENOMIC DNA]</scope>
    <source>
        <strain evidence="2 3">DSM 27710</strain>
    </source>
</reference>
<feature type="domain" description="SprT-like" evidence="1">
    <location>
        <begin position="117"/>
        <end position="211"/>
    </location>
</feature>
<evidence type="ECO:0000313" key="3">
    <source>
        <dbReference type="Proteomes" id="UP000055590"/>
    </source>
</evidence>
<dbReference type="EMBL" id="CP012332">
    <property type="protein sequence ID" value="AKU92325.1"/>
    <property type="molecule type" value="Genomic_DNA"/>
</dbReference>
<keyword evidence="3" id="KW-1185">Reference proteome</keyword>